<evidence type="ECO:0000259" key="7">
    <source>
        <dbReference type="Pfam" id="PF14322"/>
    </source>
</evidence>
<comment type="similarity">
    <text evidence="2">Belongs to the SusD family.</text>
</comment>
<dbReference type="GO" id="GO:0009279">
    <property type="term" value="C:cell outer membrane"/>
    <property type="evidence" value="ECO:0007669"/>
    <property type="project" value="UniProtKB-SubCell"/>
</dbReference>
<evidence type="ECO:0000256" key="4">
    <source>
        <dbReference type="ARBA" id="ARBA00023136"/>
    </source>
</evidence>
<sequence>MLQKYKLLLWCLLLVGLCSCKKYLSVQPEGSYSEDQVYSNPNAMQQALNGLYISLADSTLYGQFLSNTVIEMMGQRYTPPVTTTRVVRPFQTYQYTDVNVMKAFDGLWQQAYNTILAANLFITKANNAISNNVVTPQQGQLMIGEATAIRAMLHFDLLRLFGPVYASEPNKQAIPYYTTADGKTQPLLTAAQVMEKVLADYTTAASLLAADPVITQGVVNNSNFYSGLRNQRLNYYAVKGLMARAYLWAGQKTQAHQQAQEVLTQGEKWFPWTKSETIEFLQDNPDRIFSSEVLFSIYNPNMYVGYYAWFSPDLGTDIVLTADGDRLGMLYENMDNDYRYNINTWRATTLTKKCFFKFADVPDIRQPFRFLQPVLRKTELYYILAETESDAQQALTLLDTVRYHRNLPNLDATANVPNEIQKEYQKEFWGEGQLFFYYKRNNVSDVPGGDSPWSTYTPNYVVPLPLSETTPR</sequence>
<proteinExistence type="inferred from homology"/>
<evidence type="ECO:0000256" key="1">
    <source>
        <dbReference type="ARBA" id="ARBA00004442"/>
    </source>
</evidence>
<dbReference type="EMBL" id="FTOR01000002">
    <property type="protein sequence ID" value="SIS97349.1"/>
    <property type="molecule type" value="Genomic_DNA"/>
</dbReference>
<dbReference type="Pfam" id="PF07980">
    <property type="entry name" value="SusD_RagB"/>
    <property type="match status" value="1"/>
</dbReference>
<reference evidence="9" key="1">
    <citation type="submission" date="2017-01" db="EMBL/GenBank/DDBJ databases">
        <authorList>
            <person name="Varghese N."/>
            <person name="Submissions S."/>
        </authorList>
    </citation>
    <scope>NUCLEOTIDE SEQUENCE [LARGE SCALE GENOMIC DNA]</scope>
    <source>
        <strain evidence="9">DSM 21054</strain>
    </source>
</reference>
<keyword evidence="9" id="KW-1185">Reference proteome</keyword>
<evidence type="ECO:0000259" key="6">
    <source>
        <dbReference type="Pfam" id="PF07980"/>
    </source>
</evidence>
<comment type="subcellular location">
    <subcellularLocation>
        <location evidence="1">Cell outer membrane</location>
    </subcellularLocation>
</comment>
<dbReference type="Pfam" id="PF14322">
    <property type="entry name" value="SusD-like_3"/>
    <property type="match status" value="1"/>
</dbReference>
<feature type="domain" description="RagB/SusD" evidence="6">
    <location>
        <begin position="373"/>
        <end position="443"/>
    </location>
</feature>
<gene>
    <name evidence="8" type="ORF">SAMN05421788_102419</name>
</gene>
<dbReference type="PROSITE" id="PS51257">
    <property type="entry name" value="PROKAR_LIPOPROTEIN"/>
    <property type="match status" value="1"/>
</dbReference>
<evidence type="ECO:0000313" key="9">
    <source>
        <dbReference type="Proteomes" id="UP000186917"/>
    </source>
</evidence>
<protein>
    <submittedName>
        <fullName evidence="8">SusD family protein</fullName>
    </submittedName>
</protein>
<evidence type="ECO:0000256" key="5">
    <source>
        <dbReference type="ARBA" id="ARBA00023237"/>
    </source>
</evidence>
<evidence type="ECO:0000256" key="2">
    <source>
        <dbReference type="ARBA" id="ARBA00006275"/>
    </source>
</evidence>
<dbReference type="InterPro" id="IPR033985">
    <property type="entry name" value="SusD-like_N"/>
</dbReference>
<keyword evidence="3" id="KW-0732">Signal</keyword>
<dbReference type="InterPro" id="IPR011990">
    <property type="entry name" value="TPR-like_helical_dom_sf"/>
</dbReference>
<dbReference type="STRING" id="477680.SAMN05421788_102419"/>
<dbReference type="InterPro" id="IPR012944">
    <property type="entry name" value="SusD_RagB_dom"/>
</dbReference>
<keyword evidence="5" id="KW-0998">Cell outer membrane</keyword>
<dbReference type="RefSeq" id="WP_076378154.1">
    <property type="nucleotide sequence ID" value="NZ_AP017422.1"/>
</dbReference>
<dbReference type="AlphaFoldDB" id="A0A173MHH8"/>
<name>A0A173MHH8_9BACT</name>
<accession>A0A173MHH8</accession>
<dbReference type="Proteomes" id="UP000186917">
    <property type="component" value="Unassembled WGS sequence"/>
</dbReference>
<evidence type="ECO:0000256" key="3">
    <source>
        <dbReference type="ARBA" id="ARBA00022729"/>
    </source>
</evidence>
<feature type="domain" description="SusD-like N-terminal" evidence="7">
    <location>
        <begin position="23"/>
        <end position="212"/>
    </location>
</feature>
<dbReference type="SUPFAM" id="SSF48452">
    <property type="entry name" value="TPR-like"/>
    <property type="match status" value="1"/>
</dbReference>
<dbReference type="KEGG" id="fln:FLA_2969"/>
<keyword evidence="4" id="KW-0472">Membrane</keyword>
<dbReference type="Gene3D" id="1.25.40.390">
    <property type="match status" value="1"/>
</dbReference>
<organism evidence="8 9">
    <name type="scientific">Filimonas lacunae</name>
    <dbReference type="NCBI Taxonomy" id="477680"/>
    <lineage>
        <taxon>Bacteria</taxon>
        <taxon>Pseudomonadati</taxon>
        <taxon>Bacteroidota</taxon>
        <taxon>Chitinophagia</taxon>
        <taxon>Chitinophagales</taxon>
        <taxon>Chitinophagaceae</taxon>
        <taxon>Filimonas</taxon>
    </lineage>
</organism>
<evidence type="ECO:0000313" key="8">
    <source>
        <dbReference type="EMBL" id="SIS97349.1"/>
    </source>
</evidence>